<reference evidence="3 4" key="1">
    <citation type="submission" date="2016-10" db="EMBL/GenBank/DDBJ databases">
        <authorList>
            <person name="de Groot N.N."/>
        </authorList>
    </citation>
    <scope>NUCLEOTIDE SEQUENCE [LARGE SCALE GENOMIC DNA]</scope>
    <source>
        <strain evidence="3 4">CGMCC 4.2022</strain>
    </source>
</reference>
<proteinExistence type="inferred from homology"/>
<dbReference type="InterPro" id="IPR036761">
    <property type="entry name" value="TTHA0802/YceI-like_sf"/>
</dbReference>
<dbReference type="RefSeq" id="WP_093785729.1">
    <property type="nucleotide sequence ID" value="NZ_FNIE01000008.1"/>
</dbReference>
<protein>
    <submittedName>
        <fullName evidence="3">Polyisoprenoid-binding protein YceI</fullName>
    </submittedName>
</protein>
<name>A0A1H0HTI3_9ACTN</name>
<gene>
    <name evidence="3" type="ORF">SAMN05216259_108181</name>
</gene>
<dbReference type="SUPFAM" id="SSF101874">
    <property type="entry name" value="YceI-like"/>
    <property type="match status" value="1"/>
</dbReference>
<dbReference type="EMBL" id="FNIE01000008">
    <property type="protein sequence ID" value="SDO22101.1"/>
    <property type="molecule type" value="Genomic_DNA"/>
</dbReference>
<dbReference type="STRING" id="310781.SAMN05216259_108181"/>
<dbReference type="Gene3D" id="2.40.128.110">
    <property type="entry name" value="Lipid/polyisoprenoid-binding, YceI-like"/>
    <property type="match status" value="1"/>
</dbReference>
<dbReference type="Pfam" id="PF04264">
    <property type="entry name" value="YceI"/>
    <property type="match status" value="1"/>
</dbReference>
<comment type="similarity">
    <text evidence="1">Belongs to the UPF0312 family.</text>
</comment>
<evidence type="ECO:0000313" key="3">
    <source>
        <dbReference type="EMBL" id="SDO22101.1"/>
    </source>
</evidence>
<dbReference type="SMART" id="SM00867">
    <property type="entry name" value="YceI"/>
    <property type="match status" value="1"/>
</dbReference>
<sequence length="172" mass="18043">MPNVTATAGTWVLDPARSSVRFRSKTFWGLATVKGVFGTVEGGGEVAADGTARGTLTIDAASVDTKNGKRDTHLRSADFFHAEEHPSIVFTAAGISAPAEGSGVVEIDGELTVRGVTRPLSFPAQVSLTSPEEAVLEAEVTVSRADFGITWNQLNMMPAPTVLSVTAAFHRS</sequence>
<dbReference type="AlphaFoldDB" id="A0A1H0HTI3"/>
<evidence type="ECO:0000313" key="4">
    <source>
        <dbReference type="Proteomes" id="UP000199341"/>
    </source>
</evidence>
<evidence type="ECO:0000259" key="2">
    <source>
        <dbReference type="SMART" id="SM00867"/>
    </source>
</evidence>
<dbReference type="OrthoDB" id="9811006at2"/>
<organism evidence="3 4">
    <name type="scientific">Actinacidiphila guanduensis</name>
    <dbReference type="NCBI Taxonomy" id="310781"/>
    <lineage>
        <taxon>Bacteria</taxon>
        <taxon>Bacillati</taxon>
        <taxon>Actinomycetota</taxon>
        <taxon>Actinomycetes</taxon>
        <taxon>Kitasatosporales</taxon>
        <taxon>Streptomycetaceae</taxon>
        <taxon>Actinacidiphila</taxon>
    </lineage>
</organism>
<evidence type="ECO:0000256" key="1">
    <source>
        <dbReference type="ARBA" id="ARBA00008812"/>
    </source>
</evidence>
<dbReference type="PANTHER" id="PTHR34406">
    <property type="entry name" value="PROTEIN YCEI"/>
    <property type="match status" value="1"/>
</dbReference>
<feature type="domain" description="Lipid/polyisoprenoid-binding YceI-like" evidence="2">
    <location>
        <begin position="10"/>
        <end position="170"/>
    </location>
</feature>
<accession>A0A1H0HTI3</accession>
<dbReference type="PANTHER" id="PTHR34406:SF1">
    <property type="entry name" value="PROTEIN YCEI"/>
    <property type="match status" value="1"/>
</dbReference>
<dbReference type="Proteomes" id="UP000199341">
    <property type="component" value="Unassembled WGS sequence"/>
</dbReference>
<dbReference type="InterPro" id="IPR007372">
    <property type="entry name" value="Lipid/polyisoprenoid-bd_YceI"/>
</dbReference>
<keyword evidence="4" id="KW-1185">Reference proteome</keyword>